<evidence type="ECO:0008006" key="3">
    <source>
        <dbReference type="Google" id="ProtNLM"/>
    </source>
</evidence>
<feature type="signal peptide" evidence="1">
    <location>
        <begin position="1"/>
        <end position="16"/>
    </location>
</feature>
<feature type="chain" id="PRO_5006629800" description="YkuD domain-containing protein" evidence="1">
    <location>
        <begin position="17"/>
        <end position="235"/>
    </location>
</feature>
<evidence type="ECO:0000256" key="1">
    <source>
        <dbReference type="SAM" id="SignalP"/>
    </source>
</evidence>
<protein>
    <recommendedName>
        <fullName evidence="3">YkuD domain-containing protein</fullName>
    </recommendedName>
</protein>
<evidence type="ECO:0000313" key="2">
    <source>
        <dbReference type="EMBL" id="CUV65683.1"/>
    </source>
</evidence>
<dbReference type="PANTHER" id="PTHR38589">
    <property type="entry name" value="BLR0621 PROTEIN"/>
    <property type="match status" value="1"/>
</dbReference>
<gene>
    <name evidence="2" type="ORF">BN3087_410014</name>
</gene>
<organism evidence="2">
    <name type="scientific">Sulfurovum sp. enrichment culture clone C5</name>
    <dbReference type="NCBI Taxonomy" id="497650"/>
    <lineage>
        <taxon>Bacteria</taxon>
        <taxon>Pseudomonadati</taxon>
        <taxon>Campylobacterota</taxon>
        <taxon>Epsilonproteobacteria</taxon>
        <taxon>Campylobacterales</taxon>
        <taxon>Sulfurovaceae</taxon>
        <taxon>Sulfurovum</taxon>
        <taxon>environmental samples</taxon>
    </lineage>
</organism>
<dbReference type="EMBL" id="FAXN01000042">
    <property type="protein sequence ID" value="CUV65683.1"/>
    <property type="molecule type" value="Genomic_DNA"/>
</dbReference>
<keyword evidence="1" id="KW-0732">Signal</keyword>
<proteinExistence type="predicted"/>
<dbReference type="AlphaFoldDB" id="A0A0S4XN27"/>
<accession>A0A0S4XN27</accession>
<sequence length="235" mass="26909">MRIILSILIFISAVFATESNQTNITIKKHKQMIVIISDDYNSSNAKLQRYFLKDSKWQQIGKRIEIKIGKNGMGWGLGLHETPTDATIIKKEGDGKSPIGIFELGYAFGYEQYNANYPYFVMQEHHHCVDDVNSMFYNQIINSNIKIVKDYTSYEAMKFPANYYQYGIVVKHNPDNIPSRGSCIFMHIKSIPTSGCDAMSEDQIKEIISWLDVKSNPILVQAPKNEINKLLKQVK</sequence>
<dbReference type="PANTHER" id="PTHR38589:SF1">
    <property type="entry name" value="BLR0621 PROTEIN"/>
    <property type="match status" value="1"/>
</dbReference>
<reference evidence="2" key="1">
    <citation type="submission" date="2015-11" db="EMBL/GenBank/DDBJ databases">
        <authorList>
            <person name="Zhang Y."/>
            <person name="Guo Z."/>
        </authorList>
    </citation>
    <scope>NUCLEOTIDE SEQUENCE</scope>
    <source>
        <strain evidence="2">BN30871</strain>
    </source>
</reference>
<name>A0A0S4XN27_9BACT</name>